<organism evidence="1 2">
    <name type="scientific">Fadolivirus FV1/VV64</name>
    <dbReference type="NCBI Taxonomy" id="3070911"/>
    <lineage>
        <taxon>Viruses</taxon>
        <taxon>Varidnaviria</taxon>
        <taxon>Bamfordvirae</taxon>
        <taxon>Nucleocytoviricota</taxon>
        <taxon>Megaviricetes</taxon>
        <taxon>Imitervirales</taxon>
        <taxon>Mimiviridae</taxon>
        <taxon>Klosneuvirinae</taxon>
        <taxon>Fadolivirus</taxon>
        <taxon>Fadolivirus algeromassiliense</taxon>
    </lineage>
</organism>
<accession>A0A7D3UPN5</accession>
<protein>
    <submittedName>
        <fullName evidence="1">Uncharacterized protein</fullName>
    </submittedName>
</protein>
<sequence>MELNKINKMTFSQLRNELALCNDPIKEKLIRNLMYIRYKQHINNKIKMEEMTRQKKMKMIERENRNRIKTMEQVNDNQNMMDMLDDQDNISIDPDEYEIKQNNISLNELDDENMLFDKRDITEYERDAVNNNIVDRLNSDIDIRTMRENRNTKKEFVMPYSDDVSGNYAPFNENKKLPINNFSNIRPKNNKRI</sequence>
<proteinExistence type="predicted"/>
<dbReference type="EMBL" id="MT418680">
    <property type="protein sequence ID" value="QKF94068.1"/>
    <property type="molecule type" value="Genomic_DNA"/>
</dbReference>
<evidence type="ECO:0000313" key="2">
    <source>
        <dbReference type="Proteomes" id="UP001162001"/>
    </source>
</evidence>
<name>A0A7D3UPN5_9VIRU</name>
<reference evidence="1 2" key="1">
    <citation type="submission" date="2020-04" db="EMBL/GenBank/DDBJ databases">
        <title>Advantages and limits of metagenomic assembly and binning of a giant virus.</title>
        <authorList>
            <person name="Schulz F."/>
            <person name="Andreani J."/>
            <person name="Francis R."/>
            <person name="Boudjemaa H."/>
            <person name="Bou Khalil J.Y."/>
            <person name="Lee J."/>
            <person name="La Scola B."/>
            <person name="Woyke T."/>
        </authorList>
    </citation>
    <scope>NUCLEOTIDE SEQUENCE [LARGE SCALE GENOMIC DNA]</scope>
    <source>
        <strain evidence="1 2">FV1/VV64</strain>
    </source>
</reference>
<gene>
    <name evidence="1" type="ORF">Fadolivirus_1_610</name>
</gene>
<keyword evidence="2" id="KW-1185">Reference proteome</keyword>
<evidence type="ECO:0000313" key="1">
    <source>
        <dbReference type="EMBL" id="QKF94068.1"/>
    </source>
</evidence>
<dbReference type="Proteomes" id="UP001162001">
    <property type="component" value="Segment"/>
</dbReference>